<comment type="caution">
    <text evidence="2">The sequence shown here is derived from an EMBL/GenBank/DDBJ whole genome shotgun (WGS) entry which is preliminary data.</text>
</comment>
<dbReference type="AlphaFoldDB" id="A0A2S6IK56"/>
<dbReference type="Pfam" id="PF01126">
    <property type="entry name" value="Heme_oxygenase"/>
    <property type="match status" value="1"/>
</dbReference>
<dbReference type="InterPro" id="IPR016053">
    <property type="entry name" value="Haem_Oase-like"/>
</dbReference>
<feature type="region of interest" description="Disordered" evidence="1">
    <location>
        <begin position="1"/>
        <end position="34"/>
    </location>
</feature>
<gene>
    <name evidence="2" type="ORF">CLV92_107117</name>
</gene>
<protein>
    <submittedName>
        <fullName evidence="2">Heme oxygenase</fullName>
    </submittedName>
</protein>
<evidence type="ECO:0000256" key="1">
    <source>
        <dbReference type="SAM" id="MobiDB-lite"/>
    </source>
</evidence>
<dbReference type="GO" id="GO:0006788">
    <property type="term" value="P:heme oxidation"/>
    <property type="evidence" value="ECO:0007669"/>
    <property type="project" value="InterPro"/>
</dbReference>
<dbReference type="EMBL" id="PTJD01000007">
    <property type="protein sequence ID" value="PPK94614.1"/>
    <property type="molecule type" value="Genomic_DNA"/>
</dbReference>
<dbReference type="Gene3D" id="1.20.910.10">
    <property type="entry name" value="Heme oxygenase-like"/>
    <property type="match status" value="1"/>
</dbReference>
<dbReference type="Proteomes" id="UP000239485">
    <property type="component" value="Unassembled WGS sequence"/>
</dbReference>
<organism evidence="2 3">
    <name type="scientific">Kineococcus xinjiangensis</name>
    <dbReference type="NCBI Taxonomy" id="512762"/>
    <lineage>
        <taxon>Bacteria</taxon>
        <taxon>Bacillati</taxon>
        <taxon>Actinomycetota</taxon>
        <taxon>Actinomycetes</taxon>
        <taxon>Kineosporiales</taxon>
        <taxon>Kineosporiaceae</taxon>
        <taxon>Kineococcus</taxon>
    </lineage>
</organism>
<dbReference type="GO" id="GO:0004392">
    <property type="term" value="F:heme oxygenase (decyclizing) activity"/>
    <property type="evidence" value="ECO:0007669"/>
    <property type="project" value="InterPro"/>
</dbReference>
<evidence type="ECO:0000313" key="2">
    <source>
        <dbReference type="EMBL" id="PPK94614.1"/>
    </source>
</evidence>
<dbReference type="CDD" id="cd19166">
    <property type="entry name" value="HemeO-bac"/>
    <property type="match status" value="1"/>
</dbReference>
<reference evidence="2 3" key="1">
    <citation type="submission" date="2018-02" db="EMBL/GenBank/DDBJ databases">
        <title>Genomic Encyclopedia of Archaeal and Bacterial Type Strains, Phase II (KMG-II): from individual species to whole genera.</title>
        <authorList>
            <person name="Goeker M."/>
        </authorList>
    </citation>
    <scope>NUCLEOTIDE SEQUENCE [LARGE SCALE GENOMIC DNA]</scope>
    <source>
        <strain evidence="2 3">DSM 22857</strain>
    </source>
</reference>
<accession>A0A2S6IK56</accession>
<evidence type="ECO:0000313" key="3">
    <source>
        <dbReference type="Proteomes" id="UP000239485"/>
    </source>
</evidence>
<dbReference type="InterPro" id="IPR016084">
    <property type="entry name" value="Haem_Oase-like_multi-hlx"/>
</dbReference>
<sequence>MGKSGTVQSTSHRTPSPRTGQSPRSPLTAVRSATSEAHRRLEERLGVLSAGWGAAVHRMWLMRLLGVQEPLEAALAAWAGHDLALPDPAARRRADLVAADLIALGATPADVAALPRCEPVTPLRSRAQALGVCYVLDGSTLGGKVIRDVAVRSGVPAQACTSLTGLPGAGARWRETMRAVDALPAGAAAEAAAAALATFELFEQWVAPAVEAAR</sequence>
<dbReference type="SUPFAM" id="SSF48613">
    <property type="entry name" value="Heme oxygenase-like"/>
    <property type="match status" value="1"/>
</dbReference>
<name>A0A2S6IK56_9ACTN</name>
<keyword evidence="3" id="KW-1185">Reference proteome</keyword>
<proteinExistence type="predicted"/>